<proteinExistence type="predicted"/>
<reference evidence="2" key="1">
    <citation type="submission" date="2012-11" db="EMBL/GenBank/DDBJ databases">
        <authorList>
            <person name="Lucero-Rivera Y.E."/>
            <person name="Tovar-Ramirez D."/>
        </authorList>
    </citation>
    <scope>NUCLEOTIDE SEQUENCE [LARGE SCALE GENOMIC DNA]</scope>
    <source>
        <strain evidence="2">Araruama</strain>
    </source>
</reference>
<dbReference type="AlphaFoldDB" id="A0A1V1P7R9"/>
<dbReference type="EMBL" id="ATBP01000359">
    <property type="protein sequence ID" value="ETR70850.1"/>
    <property type="molecule type" value="Genomic_DNA"/>
</dbReference>
<evidence type="ECO:0008006" key="3">
    <source>
        <dbReference type="Google" id="ProtNLM"/>
    </source>
</evidence>
<dbReference type="PROSITE" id="PS00018">
    <property type="entry name" value="EF_HAND_1"/>
    <property type="match status" value="1"/>
</dbReference>
<feature type="non-terminal residue" evidence="1">
    <location>
        <position position="1"/>
    </location>
</feature>
<evidence type="ECO:0000313" key="1">
    <source>
        <dbReference type="EMBL" id="ETR70850.1"/>
    </source>
</evidence>
<organism evidence="1 2">
    <name type="scientific">Candidatus Magnetoglobus multicellularis str. Araruama</name>
    <dbReference type="NCBI Taxonomy" id="890399"/>
    <lineage>
        <taxon>Bacteria</taxon>
        <taxon>Pseudomonadati</taxon>
        <taxon>Thermodesulfobacteriota</taxon>
        <taxon>Desulfobacteria</taxon>
        <taxon>Desulfobacterales</taxon>
        <taxon>Desulfobacteraceae</taxon>
        <taxon>Candidatus Magnetoglobus</taxon>
    </lineage>
</organism>
<name>A0A1V1P7R9_9BACT</name>
<protein>
    <recommendedName>
        <fullName evidence="3">Dockerin domain-containing protein</fullName>
    </recommendedName>
</protein>
<comment type="caution">
    <text evidence="1">The sequence shown here is derived from an EMBL/GenBank/DDBJ whole genome shotgun (WGS) entry which is preliminary data.</text>
</comment>
<accession>A0A1V1P7R9</accession>
<dbReference type="Proteomes" id="UP000189670">
    <property type="component" value="Unassembled WGS sequence"/>
</dbReference>
<dbReference type="InterPro" id="IPR018247">
    <property type="entry name" value="EF_Hand_1_Ca_BS"/>
</dbReference>
<evidence type="ECO:0000313" key="2">
    <source>
        <dbReference type="Proteomes" id="UP000189670"/>
    </source>
</evidence>
<sequence length="127" mass="14386">GLKSIPPGIKRSGHESITLKELEYTYNADLNHYSGTLDKLYHNGIYTLSTYAMDNHYNISVPYVSYINVSNNIQRDINNDGLIGLKDLILGLQLLCQIPVDMGEYSMDIKNQVGMKNVLWMMNELGE</sequence>
<gene>
    <name evidence="1" type="ORF">OMM_08509</name>
</gene>